<keyword evidence="4" id="KW-1185">Reference proteome</keyword>
<dbReference type="Pfam" id="PF16158">
    <property type="entry name" value="N_BRCA1_IG"/>
    <property type="match status" value="1"/>
</dbReference>
<dbReference type="Gene3D" id="2.60.40.10">
    <property type="entry name" value="Immunoglobulins"/>
    <property type="match status" value="1"/>
</dbReference>
<accession>A0A7W7W999</accession>
<evidence type="ECO:0000259" key="2">
    <source>
        <dbReference type="Pfam" id="PF16158"/>
    </source>
</evidence>
<keyword evidence="1" id="KW-1133">Transmembrane helix</keyword>
<keyword evidence="1" id="KW-0472">Membrane</keyword>
<dbReference type="CDD" id="cd14947">
    <property type="entry name" value="NBR1_like"/>
    <property type="match status" value="1"/>
</dbReference>
<dbReference type="EMBL" id="JACHJU010000001">
    <property type="protein sequence ID" value="MBB4939177.1"/>
    <property type="molecule type" value="Genomic_DNA"/>
</dbReference>
<protein>
    <recommendedName>
        <fullName evidence="2">Nbr1 FW domain-containing protein</fullName>
    </recommendedName>
</protein>
<feature type="domain" description="Nbr1 FW" evidence="2">
    <location>
        <begin position="79"/>
        <end position="178"/>
    </location>
</feature>
<organism evidence="3 4">
    <name type="scientific">Streptosporangium album</name>
    <dbReference type="NCBI Taxonomy" id="47479"/>
    <lineage>
        <taxon>Bacteria</taxon>
        <taxon>Bacillati</taxon>
        <taxon>Actinomycetota</taxon>
        <taxon>Actinomycetes</taxon>
        <taxon>Streptosporangiales</taxon>
        <taxon>Streptosporangiaceae</taxon>
        <taxon>Streptosporangium</taxon>
    </lineage>
</organism>
<reference evidence="3 4" key="1">
    <citation type="submission" date="2020-08" db="EMBL/GenBank/DDBJ databases">
        <title>Sequencing the genomes of 1000 actinobacteria strains.</title>
        <authorList>
            <person name="Klenk H.-P."/>
        </authorList>
    </citation>
    <scope>NUCLEOTIDE SEQUENCE [LARGE SCALE GENOMIC DNA]</scope>
    <source>
        <strain evidence="3 4">DSM 43023</strain>
    </source>
</reference>
<dbReference type="PANTHER" id="PTHR20930">
    <property type="entry name" value="OVARIAN CARCINOMA ANTIGEN CA125-RELATED"/>
    <property type="match status" value="1"/>
</dbReference>
<comment type="caution">
    <text evidence="3">The sequence shown here is derived from an EMBL/GenBank/DDBJ whole genome shotgun (WGS) entry which is preliminary data.</text>
</comment>
<dbReference type="InterPro" id="IPR013783">
    <property type="entry name" value="Ig-like_fold"/>
</dbReference>
<evidence type="ECO:0000256" key="1">
    <source>
        <dbReference type="SAM" id="Phobius"/>
    </source>
</evidence>
<dbReference type="PANTHER" id="PTHR20930:SF0">
    <property type="entry name" value="PROTEIN ILRUN"/>
    <property type="match status" value="1"/>
</dbReference>
<keyword evidence="1" id="KW-0812">Transmembrane</keyword>
<gene>
    <name evidence="3" type="ORF">FHR32_003482</name>
</gene>
<feature type="transmembrane region" description="Helical" evidence="1">
    <location>
        <begin position="27"/>
        <end position="49"/>
    </location>
</feature>
<dbReference type="RefSeq" id="WP_184755228.1">
    <property type="nucleotide sequence ID" value="NZ_BAABEK010000035.1"/>
</dbReference>
<dbReference type="GO" id="GO:0005975">
    <property type="term" value="P:carbohydrate metabolic process"/>
    <property type="evidence" value="ECO:0007669"/>
    <property type="project" value="UniProtKB-ARBA"/>
</dbReference>
<dbReference type="Proteomes" id="UP000534286">
    <property type="component" value="Unassembled WGS sequence"/>
</dbReference>
<evidence type="ECO:0000313" key="3">
    <source>
        <dbReference type="EMBL" id="MBB4939177.1"/>
    </source>
</evidence>
<dbReference type="AlphaFoldDB" id="A0A7W7W999"/>
<sequence length="181" mass="19645">MDALSAAPVKVVIVPVRSPELTPRNRVLVSVIASAAVIAAGLIFFYLWMNTDKGNPQAAPTPTAGKISGDDSEFVGDITYPDGSKVRQGSSFEKVWRIRNAGTVSWEGRRLARMNTGPCRSPEAVDIPSTAPGQTVDIMVRVRAPNRPGNCRIYWKVIDARGQTLFPLKRPVFLDVQVGPS</sequence>
<name>A0A7W7W999_9ACTN</name>
<proteinExistence type="predicted"/>
<evidence type="ECO:0000313" key="4">
    <source>
        <dbReference type="Proteomes" id="UP000534286"/>
    </source>
</evidence>
<dbReference type="InterPro" id="IPR032350">
    <property type="entry name" value="Nbr1_FW"/>
</dbReference>